<feature type="transmembrane region" description="Helical" evidence="7">
    <location>
        <begin position="143"/>
        <end position="164"/>
    </location>
</feature>
<feature type="transmembrane region" description="Helical" evidence="7">
    <location>
        <begin position="115"/>
        <end position="131"/>
    </location>
</feature>
<evidence type="ECO:0000313" key="10">
    <source>
        <dbReference type="EMBL" id="AVP58372.1"/>
    </source>
</evidence>
<evidence type="ECO:0000256" key="5">
    <source>
        <dbReference type="ARBA" id="ARBA00023136"/>
    </source>
</evidence>
<feature type="transmembrane region" description="Helical" evidence="7">
    <location>
        <begin position="67"/>
        <end position="84"/>
    </location>
</feature>
<evidence type="ECO:0000256" key="7">
    <source>
        <dbReference type="SAM" id="Phobius"/>
    </source>
</evidence>
<keyword evidence="5 7" id="KW-0472">Membrane</keyword>
<evidence type="ECO:0000256" key="4">
    <source>
        <dbReference type="ARBA" id="ARBA00022989"/>
    </source>
</evidence>
<keyword evidence="2" id="KW-1003">Cell membrane</keyword>
<dbReference type="NCBIfam" id="TIGR01666">
    <property type="entry name" value="YCCS"/>
    <property type="match status" value="1"/>
</dbReference>
<dbReference type="OrthoDB" id="8670769at2"/>
<feature type="transmembrane region" description="Helical" evidence="7">
    <location>
        <begin position="12"/>
        <end position="37"/>
    </location>
</feature>
<evidence type="ECO:0000256" key="2">
    <source>
        <dbReference type="ARBA" id="ARBA00022475"/>
    </source>
</evidence>
<evidence type="ECO:0000256" key="1">
    <source>
        <dbReference type="ARBA" id="ARBA00004651"/>
    </source>
</evidence>
<comment type="similarity">
    <text evidence="6">Belongs to the YccS/YhfK family.</text>
</comment>
<dbReference type="RefSeq" id="WP_106846920.1">
    <property type="nucleotide sequence ID" value="NZ_CP027792.1"/>
</dbReference>
<keyword evidence="3 7" id="KW-0812">Transmembrane</keyword>
<keyword evidence="4 7" id="KW-1133">Transmembrane helix</keyword>
<feature type="transmembrane region" description="Helical" evidence="7">
    <location>
        <begin position="491"/>
        <end position="509"/>
    </location>
</feature>
<dbReference type="GO" id="GO:0005886">
    <property type="term" value="C:plasma membrane"/>
    <property type="evidence" value="ECO:0007669"/>
    <property type="project" value="UniProtKB-SubCell"/>
</dbReference>
<dbReference type="PANTHER" id="PTHR30509:SF8">
    <property type="entry name" value="INNER MEMBRANE PROTEIN YCCS"/>
    <property type="match status" value="1"/>
</dbReference>
<dbReference type="KEGG" id="melm:C7H73_12315"/>
<gene>
    <name evidence="10" type="primary">yccS</name>
    <name evidence="10" type="ORF">C7H73_12315</name>
</gene>
<organism evidence="10 11">
    <name type="scientific">Pulveribacter suum</name>
    <dbReference type="NCBI Taxonomy" id="2116657"/>
    <lineage>
        <taxon>Bacteria</taxon>
        <taxon>Pseudomonadati</taxon>
        <taxon>Pseudomonadota</taxon>
        <taxon>Betaproteobacteria</taxon>
        <taxon>Burkholderiales</taxon>
        <taxon>Comamonadaceae</taxon>
        <taxon>Pulveribacter</taxon>
    </lineage>
</organism>
<accession>A0A2P1NMU6</accession>
<name>A0A2P1NMU6_9BURK</name>
<evidence type="ECO:0000256" key="6">
    <source>
        <dbReference type="ARBA" id="ARBA00043993"/>
    </source>
</evidence>
<evidence type="ECO:0000313" key="11">
    <source>
        <dbReference type="Proteomes" id="UP000241829"/>
    </source>
</evidence>
<feature type="domain" description="Integral membrane bound transporter" evidence="9">
    <location>
        <begin position="411"/>
        <end position="533"/>
    </location>
</feature>
<reference evidence="11" key="1">
    <citation type="submission" date="2018-03" db="EMBL/GenBank/DDBJ databases">
        <title>Genome sequencing of Melaminivora sp. strain SC2-7.</title>
        <authorList>
            <person name="Kim S.-J."/>
            <person name="Heo J."/>
            <person name="Ahn J.-H."/>
            <person name="Kwon S.-W."/>
        </authorList>
    </citation>
    <scope>NUCLEOTIDE SEQUENCE [LARGE SCALE GENOMIC DNA]</scope>
    <source>
        <strain evidence="11">SC2-7</strain>
    </source>
</reference>
<dbReference type="Pfam" id="PF12805">
    <property type="entry name" value="FUSC-like"/>
    <property type="match status" value="1"/>
</dbReference>
<keyword evidence="11" id="KW-1185">Reference proteome</keyword>
<feature type="transmembrane region" description="Helical" evidence="7">
    <location>
        <begin position="469"/>
        <end position="486"/>
    </location>
</feature>
<dbReference type="AlphaFoldDB" id="A0A2P1NMU6"/>
<dbReference type="Pfam" id="PF13515">
    <property type="entry name" value="FUSC_2"/>
    <property type="match status" value="1"/>
</dbReference>
<dbReference type="Proteomes" id="UP000241829">
    <property type="component" value="Chromosome"/>
</dbReference>
<dbReference type="NCBIfam" id="TIGR01667">
    <property type="entry name" value="YCCS_YHFK"/>
    <property type="match status" value="1"/>
</dbReference>
<dbReference type="InterPro" id="IPR032692">
    <property type="entry name" value="YccS_N"/>
</dbReference>
<dbReference type="EMBL" id="CP027792">
    <property type="protein sequence ID" value="AVP58372.1"/>
    <property type="molecule type" value="Genomic_DNA"/>
</dbReference>
<feature type="transmembrane region" description="Helical" evidence="7">
    <location>
        <begin position="90"/>
        <end position="108"/>
    </location>
</feature>
<dbReference type="InterPro" id="IPR049453">
    <property type="entry name" value="Memb_transporter_dom"/>
</dbReference>
<evidence type="ECO:0000259" key="9">
    <source>
        <dbReference type="Pfam" id="PF13515"/>
    </source>
</evidence>
<feature type="transmembrane region" description="Helical" evidence="7">
    <location>
        <begin position="521"/>
        <end position="539"/>
    </location>
</feature>
<sequence>MEAFTAQWLQRLGAEIAWAYAARLTLALAGVMALGMASGRGDLMVPLLLGALASALSEVDDSWRGRLKALAVMLACFGAVGFGITGLVAHPLATLAALLACGFVFTLLGAVGGRYRAIAAATIIMALYAAISETGSPQGGLPATTVAALLLAGAAWYGLLSVLWSAAAPLLPVRHALAGLYAQLGAYLRLKASVFEPVRGVDMHARRLALAQVNARVVAALNSAKESILARTRPGQAPQGALAELLRLYFIAQDIHERASASHYAYGEWTEVLFHSDVLYRCQRVLLLQGAACIQLGQALRANRPPAVQAGHGQALADLHDSLAWLRRQQQSDWQRPLRSLRAVARNLDRLGAQLAAATEPLVSPLRGDLALADQAPHSLAEAFGRVRSQLHVRSALFRHAVRLSLALGAAWLAMQLADPAHGYWIMMTTLIVCQPTYGATVSRLAQRVGGTVLGLVLGWALMRLFPQLTVQALLAVGGGVVFFLTRTQRYVTATAAVTLMVLMLFNHGTGAGYALIVPRLLDTVVGAAIAAAALLLVLPDWQGRRLGAAAADALAACAEYLRQITQQYASGRADDLAYRVARRRAHNADAALSATLSHMLREPPWVRRHARAGLDLLVSTHTLLGHLSALGAHRDLQLVPAGGAPPGGEAARIAGGLAGQIDALAQALRAHLPPAAVQGDTDAWAQTLERPPAADDEPALLHLQLAQVCRQMQPLRAAAARLVEVAPAPAGRAG</sequence>
<evidence type="ECO:0000256" key="3">
    <source>
        <dbReference type="ARBA" id="ARBA00022692"/>
    </source>
</evidence>
<feature type="transmembrane region" description="Helical" evidence="7">
    <location>
        <begin position="396"/>
        <end position="415"/>
    </location>
</feature>
<dbReference type="InterPro" id="IPR010020">
    <property type="entry name" value="Integral_membrane_YCCS_YHJK"/>
</dbReference>
<dbReference type="InterPro" id="IPR010019">
    <property type="entry name" value="Integral_membrane_YccS"/>
</dbReference>
<protein>
    <submittedName>
        <fullName evidence="10">TIGR01666 family membrane protein</fullName>
    </submittedName>
</protein>
<evidence type="ECO:0000259" key="8">
    <source>
        <dbReference type="Pfam" id="PF12805"/>
    </source>
</evidence>
<comment type="subcellular location">
    <subcellularLocation>
        <location evidence="1">Cell membrane</location>
        <topology evidence="1">Multi-pass membrane protein</topology>
    </subcellularLocation>
</comment>
<feature type="domain" description="Integral membrane protein YccS N-terminal" evidence="8">
    <location>
        <begin position="70"/>
        <end position="355"/>
    </location>
</feature>
<proteinExistence type="inferred from homology"/>
<dbReference type="PANTHER" id="PTHR30509">
    <property type="entry name" value="P-HYDROXYBENZOIC ACID EFFLUX PUMP SUBUNIT-RELATED"/>
    <property type="match status" value="1"/>
</dbReference>